<dbReference type="AlphaFoldDB" id="A0A2R6WGY6"/>
<dbReference type="Proteomes" id="UP000244005">
    <property type="component" value="Unassembled WGS sequence"/>
</dbReference>
<evidence type="ECO:0000313" key="3">
    <source>
        <dbReference type="Proteomes" id="UP000244005"/>
    </source>
</evidence>
<gene>
    <name evidence="2" type="ORF">MARPO_0092s0070</name>
</gene>
<accession>A0A2R6WGY6</accession>
<evidence type="ECO:0000256" key="1">
    <source>
        <dbReference type="SAM" id="MobiDB-lite"/>
    </source>
</evidence>
<name>A0A2R6WGY6_MARPO</name>
<proteinExistence type="predicted"/>
<dbReference type="EMBL" id="KZ772764">
    <property type="protein sequence ID" value="PTQ33109.1"/>
    <property type="molecule type" value="Genomic_DNA"/>
</dbReference>
<evidence type="ECO:0000313" key="2">
    <source>
        <dbReference type="EMBL" id="PTQ33109.1"/>
    </source>
</evidence>
<feature type="compositionally biased region" description="Polar residues" evidence="1">
    <location>
        <begin position="40"/>
        <end position="49"/>
    </location>
</feature>
<reference evidence="3" key="1">
    <citation type="journal article" date="2017" name="Cell">
        <title>Insights into land plant evolution garnered from the Marchantia polymorpha genome.</title>
        <authorList>
            <person name="Bowman J.L."/>
            <person name="Kohchi T."/>
            <person name="Yamato K.T."/>
            <person name="Jenkins J."/>
            <person name="Shu S."/>
            <person name="Ishizaki K."/>
            <person name="Yamaoka S."/>
            <person name="Nishihama R."/>
            <person name="Nakamura Y."/>
            <person name="Berger F."/>
            <person name="Adam C."/>
            <person name="Aki S.S."/>
            <person name="Althoff F."/>
            <person name="Araki T."/>
            <person name="Arteaga-Vazquez M.A."/>
            <person name="Balasubrmanian S."/>
            <person name="Barry K."/>
            <person name="Bauer D."/>
            <person name="Boehm C.R."/>
            <person name="Briginshaw L."/>
            <person name="Caballero-Perez J."/>
            <person name="Catarino B."/>
            <person name="Chen F."/>
            <person name="Chiyoda S."/>
            <person name="Chovatia M."/>
            <person name="Davies K.M."/>
            <person name="Delmans M."/>
            <person name="Demura T."/>
            <person name="Dierschke T."/>
            <person name="Dolan L."/>
            <person name="Dorantes-Acosta A.E."/>
            <person name="Eklund D.M."/>
            <person name="Florent S.N."/>
            <person name="Flores-Sandoval E."/>
            <person name="Fujiyama A."/>
            <person name="Fukuzawa H."/>
            <person name="Galik B."/>
            <person name="Grimanelli D."/>
            <person name="Grimwood J."/>
            <person name="Grossniklaus U."/>
            <person name="Hamada T."/>
            <person name="Haseloff J."/>
            <person name="Hetherington A.J."/>
            <person name="Higo A."/>
            <person name="Hirakawa Y."/>
            <person name="Hundley H.N."/>
            <person name="Ikeda Y."/>
            <person name="Inoue K."/>
            <person name="Inoue S.I."/>
            <person name="Ishida S."/>
            <person name="Jia Q."/>
            <person name="Kakita M."/>
            <person name="Kanazawa T."/>
            <person name="Kawai Y."/>
            <person name="Kawashima T."/>
            <person name="Kennedy M."/>
            <person name="Kinose K."/>
            <person name="Kinoshita T."/>
            <person name="Kohara Y."/>
            <person name="Koide E."/>
            <person name="Komatsu K."/>
            <person name="Kopischke S."/>
            <person name="Kubo M."/>
            <person name="Kyozuka J."/>
            <person name="Lagercrantz U."/>
            <person name="Lin S.S."/>
            <person name="Lindquist E."/>
            <person name="Lipzen A.M."/>
            <person name="Lu C.W."/>
            <person name="De Luna E."/>
            <person name="Martienssen R.A."/>
            <person name="Minamino N."/>
            <person name="Mizutani M."/>
            <person name="Mizutani M."/>
            <person name="Mochizuki N."/>
            <person name="Monte I."/>
            <person name="Mosher R."/>
            <person name="Nagasaki H."/>
            <person name="Nakagami H."/>
            <person name="Naramoto S."/>
            <person name="Nishitani K."/>
            <person name="Ohtani M."/>
            <person name="Okamoto T."/>
            <person name="Okumura M."/>
            <person name="Phillips J."/>
            <person name="Pollak B."/>
            <person name="Reinders A."/>
            <person name="Rovekamp M."/>
            <person name="Sano R."/>
            <person name="Sawa S."/>
            <person name="Schmid M.W."/>
            <person name="Shirakawa M."/>
            <person name="Solano R."/>
            <person name="Spunde A."/>
            <person name="Suetsugu N."/>
            <person name="Sugano S."/>
            <person name="Sugiyama A."/>
            <person name="Sun R."/>
            <person name="Suzuki Y."/>
            <person name="Takenaka M."/>
            <person name="Takezawa D."/>
            <person name="Tomogane H."/>
            <person name="Tsuzuki M."/>
            <person name="Ueda T."/>
            <person name="Umeda M."/>
            <person name="Ward J.M."/>
            <person name="Watanabe Y."/>
            <person name="Yazaki K."/>
            <person name="Yokoyama R."/>
            <person name="Yoshitake Y."/>
            <person name="Yotsui I."/>
            <person name="Zachgo S."/>
            <person name="Schmutz J."/>
        </authorList>
    </citation>
    <scope>NUCLEOTIDE SEQUENCE [LARGE SCALE GENOMIC DNA]</scope>
    <source>
        <strain evidence="3">Tak-1</strain>
    </source>
</reference>
<sequence>MVMMMDYTIQHPSCVCSGSFARPRYPTHHHRPPPRHKRSTANCGSSSNKAGLNKLVEWRLTPRATDKVSPAAAHNDLTQRPDSGLLSERFNATLLTGQGSRTGRRWPWQASSGWRLAGAGARACAGLT</sequence>
<feature type="compositionally biased region" description="Basic residues" evidence="1">
    <location>
        <begin position="25"/>
        <end position="39"/>
    </location>
</feature>
<feature type="region of interest" description="Disordered" evidence="1">
    <location>
        <begin position="25"/>
        <end position="49"/>
    </location>
</feature>
<keyword evidence="3" id="KW-1185">Reference proteome</keyword>
<organism evidence="2 3">
    <name type="scientific">Marchantia polymorpha</name>
    <name type="common">Common liverwort</name>
    <name type="synonym">Marchantia aquatica</name>
    <dbReference type="NCBI Taxonomy" id="3197"/>
    <lineage>
        <taxon>Eukaryota</taxon>
        <taxon>Viridiplantae</taxon>
        <taxon>Streptophyta</taxon>
        <taxon>Embryophyta</taxon>
        <taxon>Marchantiophyta</taxon>
        <taxon>Marchantiopsida</taxon>
        <taxon>Marchantiidae</taxon>
        <taxon>Marchantiales</taxon>
        <taxon>Marchantiaceae</taxon>
        <taxon>Marchantia</taxon>
    </lineage>
</organism>
<dbReference type="Gramene" id="Mp5g12360.1">
    <property type="protein sequence ID" value="Mp5g12360.1.cds1"/>
    <property type="gene ID" value="Mp5g12360"/>
</dbReference>
<protein>
    <submittedName>
        <fullName evidence="2">Uncharacterized protein</fullName>
    </submittedName>
</protein>